<dbReference type="EMBL" id="CM035414">
    <property type="protein sequence ID" value="KAH7430471.1"/>
    <property type="molecule type" value="Genomic_DNA"/>
</dbReference>
<accession>A0A8T2U2V5</accession>
<dbReference type="CDD" id="cd23767">
    <property type="entry name" value="IQCD"/>
    <property type="match status" value="1"/>
</dbReference>
<feature type="domain" description="DUF4005" evidence="8">
    <location>
        <begin position="356"/>
        <end position="414"/>
    </location>
</feature>
<feature type="compositionally biased region" description="Basic and acidic residues" evidence="7">
    <location>
        <begin position="45"/>
        <end position="64"/>
    </location>
</feature>
<dbReference type="FunFam" id="1.20.5.190:FF:000062">
    <property type="entry name" value="IQ-domain 11"/>
    <property type="match status" value="1"/>
</dbReference>
<evidence type="ECO:0000313" key="10">
    <source>
        <dbReference type="Proteomes" id="UP000825935"/>
    </source>
</evidence>
<dbReference type="AlphaFoldDB" id="A0A8T2U2V5"/>
<comment type="subunit">
    <text evidence="6">Binds to multiple calmodulin (CaM) in the presence of Ca(2+) and CaM-like proteins.</text>
</comment>
<dbReference type="Pfam" id="PF00612">
    <property type="entry name" value="IQ"/>
    <property type="match status" value="2"/>
</dbReference>
<keyword evidence="3" id="KW-0677">Repeat</keyword>
<organism evidence="9 10">
    <name type="scientific">Ceratopteris richardii</name>
    <name type="common">Triangle waterfern</name>
    <dbReference type="NCBI Taxonomy" id="49495"/>
    <lineage>
        <taxon>Eukaryota</taxon>
        <taxon>Viridiplantae</taxon>
        <taxon>Streptophyta</taxon>
        <taxon>Embryophyta</taxon>
        <taxon>Tracheophyta</taxon>
        <taxon>Polypodiopsida</taxon>
        <taxon>Polypodiidae</taxon>
        <taxon>Polypodiales</taxon>
        <taxon>Pteridineae</taxon>
        <taxon>Pteridaceae</taxon>
        <taxon>Parkerioideae</taxon>
        <taxon>Ceratopteris</taxon>
    </lineage>
</organism>
<evidence type="ECO:0000256" key="4">
    <source>
        <dbReference type="ARBA" id="ARBA00022860"/>
    </source>
</evidence>
<evidence type="ECO:0000256" key="6">
    <source>
        <dbReference type="ARBA" id="ARBA00024378"/>
    </source>
</evidence>
<evidence type="ECO:0000256" key="3">
    <source>
        <dbReference type="ARBA" id="ARBA00022737"/>
    </source>
</evidence>
<dbReference type="Pfam" id="PF13178">
    <property type="entry name" value="DUF4005"/>
    <property type="match status" value="1"/>
</dbReference>
<evidence type="ECO:0000256" key="2">
    <source>
        <dbReference type="ARBA" id="ARBA00022490"/>
    </source>
</evidence>
<evidence type="ECO:0000259" key="8">
    <source>
        <dbReference type="Pfam" id="PF13178"/>
    </source>
</evidence>
<feature type="region of interest" description="Disordered" evidence="7">
    <location>
        <begin position="317"/>
        <end position="367"/>
    </location>
</feature>
<keyword evidence="4" id="KW-0112">Calmodulin-binding</keyword>
<dbReference type="InterPro" id="IPR025064">
    <property type="entry name" value="DUF4005"/>
</dbReference>
<keyword evidence="2" id="KW-0963">Cytoplasm</keyword>
<dbReference type="PANTHER" id="PTHR32295">
    <property type="entry name" value="IQ-DOMAIN 5-RELATED"/>
    <property type="match status" value="1"/>
</dbReference>
<dbReference type="OMA" id="MNWTKSA"/>
<protein>
    <recommendedName>
        <fullName evidence="8">DUF4005 domain-containing protein</fullName>
    </recommendedName>
</protein>
<comment type="caution">
    <text evidence="9">The sequence shown here is derived from an EMBL/GenBank/DDBJ whole genome shotgun (WGS) entry which is preliminary data.</text>
</comment>
<dbReference type="OrthoDB" id="671489at2759"/>
<feature type="compositionally biased region" description="Polar residues" evidence="7">
    <location>
        <begin position="317"/>
        <end position="337"/>
    </location>
</feature>
<proteinExistence type="inferred from homology"/>
<feature type="compositionally biased region" description="Basic and acidic residues" evidence="7">
    <location>
        <begin position="24"/>
        <end position="35"/>
    </location>
</feature>
<reference evidence="9" key="1">
    <citation type="submission" date="2021-08" db="EMBL/GenBank/DDBJ databases">
        <title>WGS assembly of Ceratopteris richardii.</title>
        <authorList>
            <person name="Marchant D.B."/>
            <person name="Chen G."/>
            <person name="Jenkins J."/>
            <person name="Shu S."/>
            <person name="Leebens-Mack J."/>
            <person name="Grimwood J."/>
            <person name="Schmutz J."/>
            <person name="Soltis P."/>
            <person name="Soltis D."/>
            <person name="Chen Z.-H."/>
        </authorList>
    </citation>
    <scope>NUCLEOTIDE SEQUENCE</scope>
    <source>
        <strain evidence="9">Whitten #5841</strain>
        <tissue evidence="9">Leaf</tissue>
    </source>
</reference>
<keyword evidence="10" id="KW-1185">Reference proteome</keyword>
<comment type="similarity">
    <text evidence="5">Belongs to the IQD family.</text>
</comment>
<name>A0A8T2U2V5_CERRI</name>
<dbReference type="GO" id="GO:0005737">
    <property type="term" value="C:cytoplasm"/>
    <property type="evidence" value="ECO:0007669"/>
    <property type="project" value="UniProtKB-SubCell"/>
</dbReference>
<evidence type="ECO:0000256" key="7">
    <source>
        <dbReference type="SAM" id="MobiDB-lite"/>
    </source>
</evidence>
<gene>
    <name evidence="9" type="ORF">KP509_09G101400</name>
</gene>
<dbReference type="SMART" id="SM00015">
    <property type="entry name" value="IQ"/>
    <property type="match status" value="2"/>
</dbReference>
<dbReference type="Proteomes" id="UP000825935">
    <property type="component" value="Chromosome 9"/>
</dbReference>
<evidence type="ECO:0000256" key="5">
    <source>
        <dbReference type="ARBA" id="ARBA00024341"/>
    </source>
</evidence>
<sequence length="431" mass="48679">MGASGRWLKNLVGVKKLSRTTSVDSKDENQKPSHDKSRRWGLFRHSSEKRRESDAAQQDKERQTQHLLPISVHVEYPSEMEEETEAEGKHLISSQNTREQWAALRIQTAFRGFLSRRALKALKGLVRLQALVRGHQVRKQAAMTLRCMQALVRVQAHVRARRVRMSEEGLAVQQKVNQWRLLEAQLRASEKGWCDSQGSLEEIQTKLQQKQEGAIKRDRAMAYAFSHQWRPKSHGGEPSSVSYEPDRSHWGWTWLERWMAAKPWENRLKDSTRKELDVHFLRNCSEALDSRKVVQRSEVKVFRNSASTRVMAPRFTSSGPLYSVAQGQQGTPKSSVMSSDFHELSSPSSSSKGTTPTSRGVMPALSNSYMGNSNTMSGAQGFPGGAVHVPSYMAPTQSAKAKIKIPPKTRPSFDEFNLKSSYNLSECEGTV</sequence>
<dbReference type="InterPro" id="IPR000048">
    <property type="entry name" value="IQ_motif_EF-hand-BS"/>
</dbReference>
<dbReference type="GO" id="GO:0005516">
    <property type="term" value="F:calmodulin binding"/>
    <property type="evidence" value="ECO:0007669"/>
    <property type="project" value="UniProtKB-KW"/>
</dbReference>
<dbReference type="Gene3D" id="1.20.5.190">
    <property type="match status" value="1"/>
</dbReference>
<dbReference type="PANTHER" id="PTHR32295:SF95">
    <property type="entry name" value="PROTEIN IQ-DOMAIN 6"/>
    <property type="match status" value="1"/>
</dbReference>
<evidence type="ECO:0000256" key="1">
    <source>
        <dbReference type="ARBA" id="ARBA00004496"/>
    </source>
</evidence>
<evidence type="ECO:0000313" key="9">
    <source>
        <dbReference type="EMBL" id="KAH7430471.1"/>
    </source>
</evidence>
<feature type="region of interest" description="Disordered" evidence="7">
    <location>
        <begin position="18"/>
        <end position="67"/>
    </location>
</feature>
<comment type="subcellular location">
    <subcellularLocation>
        <location evidence="1">Cytoplasm</location>
    </subcellularLocation>
</comment>
<dbReference type="PROSITE" id="PS50096">
    <property type="entry name" value="IQ"/>
    <property type="match status" value="2"/>
</dbReference>